<accession>A0ABX6P0Y3</accession>
<dbReference type="Gene3D" id="2.60.40.3110">
    <property type="match status" value="1"/>
</dbReference>
<dbReference type="Pfam" id="PF00577">
    <property type="entry name" value="Usher"/>
    <property type="match status" value="2"/>
</dbReference>
<proteinExistence type="predicted"/>
<sequence length="490" mass="51514">MANTPSTVDILVNGSLVGRQQIPAGPFQLGNIIAQAGSNNVTAIVRDAFGRETQVGNSGYYGSPLLLQPGLSTFSVSAGRIRQERVGAGPAYGDFAVMGQGLVGISPNLTAGAAVQASASTRVVAAQVATTNAAGEFSGELAHGSAGKDGGMALALSYRPGTTNWSMSASMTRRQRGFRELAWTAGFDPVLRADDLSVGRNLFGIDWNLRFAARTTEGGDSLRRLSLSAARRWTAQLTTTVEIARTSGSVPDTSMFLLASYMFDPVHSAYVGVARYGGQPNVTVDIVKARQEALSTGYRLASGWTPQAGRRQTLQVVRDTSFGDYELQAGHDGRGSFQNWRASGSVLTVGGEIGVAPPISDAFALVRVPDGPDVPVMLEGRPAGRTGADGTLVVPGLSSYSGQRISIDADALPIDFRSARWSGASARRCAAASWWSSKRAATAPRRGGWWMRRTARSAAPPSRWRTAAAWPPAPPATSLSKASRRKAGPG</sequence>
<dbReference type="InterPro" id="IPR000015">
    <property type="entry name" value="Fimb_usher"/>
</dbReference>
<evidence type="ECO:0000256" key="1">
    <source>
        <dbReference type="SAM" id="MobiDB-lite"/>
    </source>
</evidence>
<feature type="region of interest" description="Disordered" evidence="1">
    <location>
        <begin position="452"/>
        <end position="490"/>
    </location>
</feature>
<dbReference type="PANTHER" id="PTHR30451">
    <property type="entry name" value="OUTER MEMBRANE USHER PROTEIN"/>
    <property type="match status" value="1"/>
</dbReference>
<evidence type="ECO:0000313" key="3">
    <source>
        <dbReference type="Proteomes" id="UP000500826"/>
    </source>
</evidence>
<dbReference type="InterPro" id="IPR042186">
    <property type="entry name" value="FimD_plug_dom"/>
</dbReference>
<organism evidence="2 3">
    <name type="scientific">Ramlibacter terrae</name>
    <dbReference type="NCBI Taxonomy" id="2732511"/>
    <lineage>
        <taxon>Bacteria</taxon>
        <taxon>Pseudomonadati</taxon>
        <taxon>Pseudomonadota</taxon>
        <taxon>Betaproteobacteria</taxon>
        <taxon>Burkholderiales</taxon>
        <taxon>Comamonadaceae</taxon>
        <taxon>Ramlibacter</taxon>
    </lineage>
</organism>
<dbReference type="PANTHER" id="PTHR30451:SF5">
    <property type="entry name" value="SLR0019 PROTEIN"/>
    <property type="match status" value="1"/>
</dbReference>
<name>A0ABX6P0Y3_9BURK</name>
<keyword evidence="3" id="KW-1185">Reference proteome</keyword>
<gene>
    <name evidence="2" type="ORF">HK414_06035</name>
</gene>
<dbReference type="Proteomes" id="UP000500826">
    <property type="component" value="Chromosome"/>
</dbReference>
<dbReference type="EMBL" id="CP053418">
    <property type="protein sequence ID" value="QJW83740.1"/>
    <property type="molecule type" value="Genomic_DNA"/>
</dbReference>
<evidence type="ECO:0000313" key="2">
    <source>
        <dbReference type="EMBL" id="QJW83740.1"/>
    </source>
</evidence>
<reference evidence="2 3" key="1">
    <citation type="submission" date="2020-05" db="EMBL/GenBank/DDBJ databases">
        <title>Ramlibacter rhizophilus sp. nov., isolated from rhizosphere soil of national flower Mugunghwa from South Korea.</title>
        <authorList>
            <person name="Zheng-Fei Y."/>
            <person name="Huan T."/>
        </authorList>
    </citation>
    <scope>NUCLEOTIDE SEQUENCE [LARGE SCALE GENOMIC DNA]</scope>
    <source>
        <strain evidence="2 3">H242</strain>
    </source>
</reference>
<dbReference type="Gene3D" id="2.60.40.2610">
    <property type="entry name" value="Outer membrane usher protein FimD, plug domain"/>
    <property type="match status" value="1"/>
</dbReference>
<protein>
    <submittedName>
        <fullName evidence="2">Fimbria/pilus outer membrane usher protein</fullName>
    </submittedName>
</protein>
<feature type="compositionally biased region" description="Low complexity" evidence="1">
    <location>
        <begin position="456"/>
        <end position="470"/>
    </location>
</feature>